<dbReference type="GO" id="GO:0008270">
    <property type="term" value="F:zinc ion binding"/>
    <property type="evidence" value="ECO:0007669"/>
    <property type="project" value="UniProtKB-KW"/>
</dbReference>
<keyword evidence="13" id="KW-1185">Reference proteome</keyword>
<evidence type="ECO:0000256" key="5">
    <source>
        <dbReference type="ARBA" id="ARBA00022771"/>
    </source>
</evidence>
<evidence type="ECO:0000256" key="4">
    <source>
        <dbReference type="ARBA" id="ARBA00022763"/>
    </source>
</evidence>
<feature type="compositionally biased region" description="Basic and acidic residues" evidence="10">
    <location>
        <begin position="201"/>
        <end position="210"/>
    </location>
</feature>
<dbReference type="AlphaFoldDB" id="A0AAW1TB84"/>
<feature type="domain" description="RING-type" evidence="11">
    <location>
        <begin position="5"/>
        <end position="45"/>
    </location>
</feature>
<feature type="compositionally biased region" description="Polar residues" evidence="10">
    <location>
        <begin position="191"/>
        <end position="200"/>
    </location>
</feature>
<evidence type="ECO:0000256" key="8">
    <source>
        <dbReference type="ARBA" id="ARBA00023242"/>
    </source>
</evidence>
<dbReference type="InterPro" id="IPR001841">
    <property type="entry name" value="Znf_RING"/>
</dbReference>
<keyword evidence="2" id="KW-0479">Metal-binding</keyword>
<evidence type="ECO:0000313" key="12">
    <source>
        <dbReference type="EMBL" id="KAK9866794.1"/>
    </source>
</evidence>
<dbReference type="GO" id="GO:0005634">
    <property type="term" value="C:nucleus"/>
    <property type="evidence" value="ECO:0007669"/>
    <property type="project" value="UniProtKB-SubCell"/>
</dbReference>
<protein>
    <recommendedName>
        <fullName evidence="11">RING-type domain-containing protein</fullName>
    </recommendedName>
</protein>
<gene>
    <name evidence="12" type="ORF">WJX84_004666</name>
</gene>
<evidence type="ECO:0000256" key="10">
    <source>
        <dbReference type="SAM" id="MobiDB-lite"/>
    </source>
</evidence>
<dbReference type="GO" id="GO:0045944">
    <property type="term" value="P:positive regulation of transcription by RNA polymerase II"/>
    <property type="evidence" value="ECO:0007669"/>
    <property type="project" value="TreeGrafter"/>
</dbReference>
<reference evidence="12 13" key="1">
    <citation type="journal article" date="2024" name="Nat. Commun.">
        <title>Phylogenomics reveals the evolutionary origins of lichenization in chlorophyte algae.</title>
        <authorList>
            <person name="Puginier C."/>
            <person name="Libourel C."/>
            <person name="Otte J."/>
            <person name="Skaloud P."/>
            <person name="Haon M."/>
            <person name="Grisel S."/>
            <person name="Petersen M."/>
            <person name="Berrin J.G."/>
            <person name="Delaux P.M."/>
            <person name="Dal Grande F."/>
            <person name="Keller J."/>
        </authorList>
    </citation>
    <scope>NUCLEOTIDE SEQUENCE [LARGE SCALE GENOMIC DNA]</scope>
    <source>
        <strain evidence="12 13">SAG 2523</strain>
    </source>
</reference>
<keyword evidence="7" id="KW-0234">DNA repair</keyword>
<feature type="region of interest" description="Disordered" evidence="10">
    <location>
        <begin position="544"/>
        <end position="641"/>
    </location>
</feature>
<organism evidence="12 13">
    <name type="scientific">Apatococcus fuscideae</name>
    <dbReference type="NCBI Taxonomy" id="2026836"/>
    <lineage>
        <taxon>Eukaryota</taxon>
        <taxon>Viridiplantae</taxon>
        <taxon>Chlorophyta</taxon>
        <taxon>core chlorophytes</taxon>
        <taxon>Trebouxiophyceae</taxon>
        <taxon>Chlorellales</taxon>
        <taxon>Chlorellaceae</taxon>
        <taxon>Apatococcus</taxon>
    </lineage>
</organism>
<keyword evidence="5 9" id="KW-0863">Zinc-finger</keyword>
<dbReference type="Gene3D" id="3.30.40.10">
    <property type="entry name" value="Zinc/RING finger domain, C3HC4 (zinc finger)"/>
    <property type="match status" value="1"/>
</dbReference>
<dbReference type="GO" id="GO:0004842">
    <property type="term" value="F:ubiquitin-protein transferase activity"/>
    <property type="evidence" value="ECO:0007669"/>
    <property type="project" value="TreeGrafter"/>
</dbReference>
<keyword evidence="6" id="KW-0862">Zinc</keyword>
<sequence>MSAVCGSCSLGVLKPPVARLACCHYFCMSCISESLRSQSKCPLCKTSCRRRDISRDEKMDRVARMYMKLERASGEQLICTQLSPPPPMRRASPVQQQHMSPASPIGSHLRTSGRQSSARDPQPSGVPVSGTAHGLHTACQPDVLGSPVNHKEADSEDPPLRDIVESLGAHQGSGPGSSGSMDPVVPDSYAGSLNQDASSDQDPHPCDRKTVQLASPAGASHVVGKLSPPRLSSGYMPFSWLADAEEDAYATQQEAVALTPLGSTPGTGHRRSIRKPHELYTSVRDTVRACEHAPGRLASGGDAQHADGDQPSSDAASCGTCPAAMEQSPARVSPLPQTIADTQIEISPAGLSSQVHPQAITGEITMRRCPTLSGVNNQLCSAALHGDLSMVGASALGHGSGSKFGSAAGLSARMDSSSSLQGLEQSRAAEGAVAIAAGHRASQQHPGGSVILAAGDIVQPSPHQAINPMGLDPSREHLSVLCADKASVAGSAAALQSSEAAQLSGLGCGACPANAPVEGGNPDKLGNNGTTQSLTGHKAAQAHLNIGDPGEHGHGSPAQPPPRHEMNGTVDGRSGSTPRAPIRQDKPSSAKGSSGKRQRPGSAGAKPRPSKTPAGPSRLRQTSLLPGSGPRSAPPTVCTQKTLLLYPGV</sequence>
<evidence type="ECO:0000256" key="3">
    <source>
        <dbReference type="ARBA" id="ARBA00022737"/>
    </source>
</evidence>
<accession>A0AAW1TB84</accession>
<dbReference type="PANTHER" id="PTHR13763">
    <property type="entry name" value="BREAST CANCER TYPE 1 SUSCEPTIBILITY PROTEIN BRCA1"/>
    <property type="match status" value="1"/>
</dbReference>
<dbReference type="Proteomes" id="UP001485043">
    <property type="component" value="Unassembled WGS sequence"/>
</dbReference>
<feature type="region of interest" description="Disordered" evidence="10">
    <location>
        <begin position="80"/>
        <end position="228"/>
    </location>
</feature>
<feature type="region of interest" description="Disordered" evidence="10">
    <location>
        <begin position="294"/>
        <end position="332"/>
    </location>
</feature>
<dbReference type="PROSITE" id="PS50089">
    <property type="entry name" value="ZF_RING_2"/>
    <property type="match status" value="1"/>
</dbReference>
<dbReference type="InterPro" id="IPR031099">
    <property type="entry name" value="BRCA1-associated"/>
</dbReference>
<keyword evidence="8" id="KW-0539">Nucleus</keyword>
<dbReference type="SUPFAM" id="SSF57850">
    <property type="entry name" value="RING/U-box"/>
    <property type="match status" value="1"/>
</dbReference>
<dbReference type="InterPro" id="IPR013083">
    <property type="entry name" value="Znf_RING/FYVE/PHD"/>
</dbReference>
<evidence type="ECO:0000256" key="7">
    <source>
        <dbReference type="ARBA" id="ARBA00023204"/>
    </source>
</evidence>
<feature type="compositionally biased region" description="Polar residues" evidence="10">
    <location>
        <begin position="109"/>
        <end position="119"/>
    </location>
</feature>
<proteinExistence type="predicted"/>
<evidence type="ECO:0000313" key="13">
    <source>
        <dbReference type="Proteomes" id="UP001485043"/>
    </source>
</evidence>
<comment type="subcellular location">
    <subcellularLocation>
        <location evidence="1">Nucleus</location>
    </subcellularLocation>
</comment>
<dbReference type="GO" id="GO:0000724">
    <property type="term" value="P:double-strand break repair via homologous recombination"/>
    <property type="evidence" value="ECO:0007669"/>
    <property type="project" value="TreeGrafter"/>
</dbReference>
<evidence type="ECO:0000256" key="1">
    <source>
        <dbReference type="ARBA" id="ARBA00004123"/>
    </source>
</evidence>
<feature type="compositionally biased region" description="Basic and acidic residues" evidence="10">
    <location>
        <begin position="149"/>
        <end position="164"/>
    </location>
</feature>
<evidence type="ECO:0000256" key="9">
    <source>
        <dbReference type="PROSITE-ProRule" id="PRU00175"/>
    </source>
</evidence>
<keyword evidence="3" id="KW-0677">Repeat</keyword>
<comment type="caution">
    <text evidence="12">The sequence shown here is derived from an EMBL/GenBank/DDBJ whole genome shotgun (WGS) entry which is preliminary data.</text>
</comment>
<evidence type="ECO:0000259" key="11">
    <source>
        <dbReference type="PROSITE" id="PS50089"/>
    </source>
</evidence>
<evidence type="ECO:0000256" key="2">
    <source>
        <dbReference type="ARBA" id="ARBA00022723"/>
    </source>
</evidence>
<evidence type="ECO:0000256" key="6">
    <source>
        <dbReference type="ARBA" id="ARBA00022833"/>
    </source>
</evidence>
<dbReference type="PROSITE" id="PS00518">
    <property type="entry name" value="ZF_RING_1"/>
    <property type="match status" value="1"/>
</dbReference>
<keyword evidence="4" id="KW-0227">DNA damage</keyword>
<dbReference type="PANTHER" id="PTHR13763:SF0">
    <property type="entry name" value="BREAST CANCER TYPE 1 SUSCEPTIBILITY PROTEIN"/>
    <property type="match status" value="1"/>
</dbReference>
<dbReference type="InterPro" id="IPR017907">
    <property type="entry name" value="Znf_RING_CS"/>
</dbReference>
<name>A0AAW1TB84_9CHLO</name>
<dbReference type="EMBL" id="JALJOV010000133">
    <property type="protein sequence ID" value="KAK9866794.1"/>
    <property type="molecule type" value="Genomic_DNA"/>
</dbReference>